<dbReference type="SMART" id="SM00740">
    <property type="entry name" value="PASTA"/>
    <property type="match status" value="1"/>
</dbReference>
<dbReference type="GO" id="GO:0004180">
    <property type="term" value="F:carboxypeptidase activity"/>
    <property type="evidence" value="ECO:0007669"/>
    <property type="project" value="UniProtKB-KW"/>
</dbReference>
<keyword evidence="3" id="KW-0472">Membrane</keyword>
<evidence type="ECO:0000256" key="4">
    <source>
        <dbReference type="SAM" id="MobiDB-lite"/>
    </source>
</evidence>
<dbReference type="GO" id="GO:0008658">
    <property type="term" value="F:penicillin binding"/>
    <property type="evidence" value="ECO:0007669"/>
    <property type="project" value="InterPro"/>
</dbReference>
<keyword evidence="2" id="KW-0121">Carboxypeptidase</keyword>
<dbReference type="InterPro" id="IPR050515">
    <property type="entry name" value="Beta-lactam/transpept"/>
</dbReference>
<keyword evidence="7" id="KW-1185">Reference proteome</keyword>
<dbReference type="InterPro" id="IPR001460">
    <property type="entry name" value="PCN-bd_Tpept"/>
</dbReference>
<evidence type="ECO:0000256" key="1">
    <source>
        <dbReference type="ARBA" id="ARBA00004370"/>
    </source>
</evidence>
<dbReference type="InterPro" id="IPR005543">
    <property type="entry name" value="PASTA_dom"/>
</dbReference>
<dbReference type="PANTHER" id="PTHR30627">
    <property type="entry name" value="PEPTIDOGLYCAN D,D-TRANSPEPTIDASE"/>
    <property type="match status" value="1"/>
</dbReference>
<dbReference type="GO" id="GO:0005886">
    <property type="term" value="C:plasma membrane"/>
    <property type="evidence" value="ECO:0007669"/>
    <property type="project" value="TreeGrafter"/>
</dbReference>
<keyword evidence="2" id="KW-0645">Protease</keyword>
<reference evidence="7" key="1">
    <citation type="journal article" date="2020" name="Appl. Environ. Microbiol.">
        <title>Diazotrophic Anaeromyxobacter Isolates from Soils.</title>
        <authorList>
            <person name="Masuda Y."/>
            <person name="Yamanaka H."/>
            <person name="Xu Z.X."/>
            <person name="Shiratori Y."/>
            <person name="Aono T."/>
            <person name="Amachi S."/>
            <person name="Senoo K."/>
            <person name="Itoh H."/>
        </authorList>
    </citation>
    <scope>NUCLEOTIDE SEQUENCE [LARGE SCALE GENOMIC DNA]</scope>
    <source>
        <strain evidence="7">R267</strain>
    </source>
</reference>
<feature type="domain" description="PASTA" evidence="5">
    <location>
        <begin position="611"/>
        <end position="670"/>
    </location>
</feature>
<organism evidence="6 7">
    <name type="scientific">Anaeromyxobacter diazotrophicus</name>
    <dbReference type="NCBI Taxonomy" id="2590199"/>
    <lineage>
        <taxon>Bacteria</taxon>
        <taxon>Pseudomonadati</taxon>
        <taxon>Myxococcota</taxon>
        <taxon>Myxococcia</taxon>
        <taxon>Myxococcales</taxon>
        <taxon>Cystobacterineae</taxon>
        <taxon>Anaeromyxobacteraceae</taxon>
        <taxon>Anaeromyxobacter</taxon>
    </lineage>
</organism>
<dbReference type="Gene3D" id="3.30.10.20">
    <property type="match status" value="1"/>
</dbReference>
<feature type="region of interest" description="Disordered" evidence="4">
    <location>
        <begin position="636"/>
        <end position="661"/>
    </location>
</feature>
<dbReference type="Gene3D" id="1.10.150.770">
    <property type="match status" value="1"/>
</dbReference>
<evidence type="ECO:0000313" key="7">
    <source>
        <dbReference type="Proteomes" id="UP000503640"/>
    </source>
</evidence>
<dbReference type="AlphaFoldDB" id="A0A7I9VLC0"/>
<evidence type="ECO:0000313" key="6">
    <source>
        <dbReference type="EMBL" id="GEJ56777.1"/>
    </source>
</evidence>
<dbReference type="Gene3D" id="3.90.1310.10">
    <property type="entry name" value="Penicillin-binding protein 2a (Domain 2)"/>
    <property type="match status" value="1"/>
</dbReference>
<dbReference type="PROSITE" id="PS51178">
    <property type="entry name" value="PASTA"/>
    <property type="match status" value="1"/>
</dbReference>
<dbReference type="Proteomes" id="UP000503640">
    <property type="component" value="Unassembled WGS sequence"/>
</dbReference>
<dbReference type="Pfam" id="PF03793">
    <property type="entry name" value="PASTA"/>
    <property type="match status" value="1"/>
</dbReference>
<evidence type="ECO:0000256" key="3">
    <source>
        <dbReference type="ARBA" id="ARBA00023136"/>
    </source>
</evidence>
<dbReference type="SUPFAM" id="SSF56519">
    <property type="entry name" value="Penicillin binding protein dimerisation domain"/>
    <property type="match status" value="1"/>
</dbReference>
<dbReference type="GO" id="GO:0071555">
    <property type="term" value="P:cell wall organization"/>
    <property type="evidence" value="ECO:0007669"/>
    <property type="project" value="TreeGrafter"/>
</dbReference>
<evidence type="ECO:0000256" key="2">
    <source>
        <dbReference type="ARBA" id="ARBA00022645"/>
    </source>
</evidence>
<sequence>MRTGGEAAQVRWIAARIAAVALLFVGGFAAVAAQAVRLQVLQADKLRGHGEDQWRRFVELPPRRGAITARNGELLAASADAPSVGASPAALQRLEPGDQARLARALGMDLEQLRRRAQRGSKFVWLKRRIGPDEAKAVQALGLDAVALFQEPRRYYPAKTLAAQLVGFVGDDGEGLEGIEKAYDEALQGDGARVASVRDARGRSVLTEAPAPEALLAGAQVELALDGGLQLVAEQALGKAVAQARAASGILVAIDPRTGEVLALAQAPGFNPNLPRKGGLLRNKAVLDTFEPGSTFKIFTVAGALESGVLMPTDTIDCEQGAYRIGGHVIHDHKGLGRASAARILAASSNVGAAKIGARLGRERLRQTLLAFGFGERTGTEIPGEPRGAVPFPKAEITLATMSFGQGVAATPLQITAAVAAVANGGTLMKPILVRRVVDAGTGAVLSRNDPTPIRRAVSRETALQLSRWLEGVVSDADGTGKRARIPGWRVAGKTGTAQKADPLTHRYSVDKRFSSFVGFAPAEAPRLAVGVFVDEPRGDVYGGEVAAPVFREVVEHALKSMGVPPSGEADELAAAGAPAAPDPAPARRSTPADEPSPGAAIEETAARADGEGGVAVPALAGLPARVALRRLEEAELTGEVTGSGRVTGQSPRPGQVVDRGARVRLVLAPPRS</sequence>
<dbReference type="CDD" id="cd06575">
    <property type="entry name" value="PASTA_Pbp2x-like_2"/>
    <property type="match status" value="1"/>
</dbReference>
<dbReference type="Gene3D" id="3.30.450.330">
    <property type="match status" value="1"/>
</dbReference>
<dbReference type="SUPFAM" id="SSF54184">
    <property type="entry name" value="Penicillin-binding protein 2x (pbp-2x), c-terminal domain"/>
    <property type="match status" value="1"/>
</dbReference>
<dbReference type="Pfam" id="PF03717">
    <property type="entry name" value="PBP_dimer"/>
    <property type="match status" value="1"/>
</dbReference>
<comment type="caution">
    <text evidence="6">The sequence shown here is derived from an EMBL/GenBank/DDBJ whole genome shotgun (WGS) entry which is preliminary data.</text>
</comment>
<dbReference type="PANTHER" id="PTHR30627:SF1">
    <property type="entry name" value="PEPTIDOGLYCAN D,D-TRANSPEPTIDASE FTSI"/>
    <property type="match status" value="1"/>
</dbReference>
<dbReference type="Gene3D" id="3.40.710.10">
    <property type="entry name" value="DD-peptidase/beta-lactamase superfamily"/>
    <property type="match status" value="1"/>
</dbReference>
<feature type="region of interest" description="Disordered" evidence="4">
    <location>
        <begin position="562"/>
        <end position="599"/>
    </location>
</feature>
<comment type="subcellular location">
    <subcellularLocation>
        <location evidence="1">Membrane</location>
    </subcellularLocation>
</comment>
<name>A0A7I9VLC0_9BACT</name>
<dbReference type="EMBL" id="BJTG01000003">
    <property type="protein sequence ID" value="GEJ56777.1"/>
    <property type="molecule type" value="Genomic_DNA"/>
</dbReference>
<dbReference type="InterPro" id="IPR036138">
    <property type="entry name" value="PBP_dimer_sf"/>
</dbReference>
<dbReference type="InterPro" id="IPR005311">
    <property type="entry name" value="PBP_dimer"/>
</dbReference>
<dbReference type="Pfam" id="PF00905">
    <property type="entry name" value="Transpeptidase"/>
    <property type="match status" value="1"/>
</dbReference>
<dbReference type="InterPro" id="IPR012338">
    <property type="entry name" value="Beta-lactam/transpept-like"/>
</dbReference>
<keyword evidence="2" id="KW-0378">Hydrolase</keyword>
<proteinExistence type="predicted"/>
<gene>
    <name evidence="6" type="primary">ftsI</name>
    <name evidence="6" type="ORF">AMYX_15180</name>
</gene>
<accession>A0A7I9VLC0</accession>
<dbReference type="RefSeq" id="WP_176064253.1">
    <property type="nucleotide sequence ID" value="NZ_BJTG01000003.1"/>
</dbReference>
<evidence type="ECO:0000259" key="5">
    <source>
        <dbReference type="PROSITE" id="PS51178"/>
    </source>
</evidence>
<dbReference type="SUPFAM" id="SSF56601">
    <property type="entry name" value="beta-lactamase/transpeptidase-like"/>
    <property type="match status" value="1"/>
</dbReference>
<protein>
    <submittedName>
        <fullName evidence="6">Penicillin-binding protein</fullName>
    </submittedName>
</protein>